<feature type="transmembrane region" description="Helical" evidence="1">
    <location>
        <begin position="139"/>
        <end position="157"/>
    </location>
</feature>
<sequence>MVTSAESDYLMRLASLSLSFVGFSAVVVTLQRALGGELSDRHLRLVRLYIEGGLLVTALALVPTLLNLLHVPGTVTWPLSSAAAASIFTLVLLVQFRRRRAVEPGRFPPWVVVVYVVSTAAVVSLWLNVAGMPFRSDAGLYAVVLTWALCIFGFIFVRTIELFLQREV</sequence>
<accession>A0A7W8HIY6</accession>
<dbReference type="GO" id="GO:0016746">
    <property type="term" value="F:acyltransferase activity"/>
    <property type="evidence" value="ECO:0007669"/>
    <property type="project" value="UniProtKB-KW"/>
</dbReference>
<feature type="transmembrane region" description="Helical" evidence="1">
    <location>
        <begin position="75"/>
        <end position="95"/>
    </location>
</feature>
<proteinExistence type="predicted"/>
<keyword evidence="3" id="KW-1185">Reference proteome</keyword>
<keyword evidence="2" id="KW-0808">Transferase</keyword>
<keyword evidence="1" id="KW-0812">Transmembrane</keyword>
<gene>
    <name evidence="2" type="ORF">HNQ70_002270</name>
</gene>
<dbReference type="RefSeq" id="WP_183967492.1">
    <property type="nucleotide sequence ID" value="NZ_BAABEW010000002.1"/>
</dbReference>
<reference evidence="2 3" key="1">
    <citation type="submission" date="2020-08" db="EMBL/GenBank/DDBJ databases">
        <title>Genomic Encyclopedia of Type Strains, Phase IV (KMG-IV): sequencing the most valuable type-strain genomes for metagenomic binning, comparative biology and taxonomic classification.</title>
        <authorList>
            <person name="Goeker M."/>
        </authorList>
    </citation>
    <scope>NUCLEOTIDE SEQUENCE [LARGE SCALE GENOMIC DNA]</scope>
    <source>
        <strain evidence="2 3">DSM 29781</strain>
    </source>
</reference>
<evidence type="ECO:0000313" key="3">
    <source>
        <dbReference type="Proteomes" id="UP000532440"/>
    </source>
</evidence>
<keyword evidence="1" id="KW-1133">Transmembrane helix</keyword>
<keyword evidence="2" id="KW-0449">Lipoprotein</keyword>
<dbReference type="Proteomes" id="UP000532440">
    <property type="component" value="Unassembled WGS sequence"/>
</dbReference>
<name>A0A7W8HIY6_9BURK</name>
<feature type="transmembrane region" description="Helical" evidence="1">
    <location>
        <begin position="12"/>
        <end position="34"/>
    </location>
</feature>
<dbReference type="EMBL" id="JACHGB010000004">
    <property type="protein sequence ID" value="MBB5272256.1"/>
    <property type="molecule type" value="Genomic_DNA"/>
</dbReference>
<organism evidence="2 3">
    <name type="scientific">Quisquiliibacterium transsilvanicum</name>
    <dbReference type="NCBI Taxonomy" id="1549638"/>
    <lineage>
        <taxon>Bacteria</taxon>
        <taxon>Pseudomonadati</taxon>
        <taxon>Pseudomonadota</taxon>
        <taxon>Betaproteobacteria</taxon>
        <taxon>Burkholderiales</taxon>
        <taxon>Burkholderiaceae</taxon>
        <taxon>Quisquiliibacterium</taxon>
    </lineage>
</organism>
<evidence type="ECO:0000313" key="2">
    <source>
        <dbReference type="EMBL" id="MBB5272256.1"/>
    </source>
</evidence>
<evidence type="ECO:0000256" key="1">
    <source>
        <dbReference type="SAM" id="Phobius"/>
    </source>
</evidence>
<dbReference type="AlphaFoldDB" id="A0A7W8HIY6"/>
<feature type="transmembrane region" description="Helical" evidence="1">
    <location>
        <begin position="107"/>
        <end position="127"/>
    </location>
</feature>
<feature type="transmembrane region" description="Helical" evidence="1">
    <location>
        <begin position="46"/>
        <end position="69"/>
    </location>
</feature>
<protein>
    <submittedName>
        <fullName evidence="2">Apolipoprotein N-acyltransferase</fullName>
    </submittedName>
</protein>
<keyword evidence="1" id="KW-0472">Membrane</keyword>
<keyword evidence="2" id="KW-0012">Acyltransferase</keyword>
<comment type="caution">
    <text evidence="2">The sequence shown here is derived from an EMBL/GenBank/DDBJ whole genome shotgun (WGS) entry which is preliminary data.</text>
</comment>